<evidence type="ECO:0000256" key="3">
    <source>
        <dbReference type="ARBA" id="ARBA00023082"/>
    </source>
</evidence>
<dbReference type="GO" id="GO:0006352">
    <property type="term" value="P:DNA-templated transcription initiation"/>
    <property type="evidence" value="ECO:0007669"/>
    <property type="project" value="InterPro"/>
</dbReference>
<evidence type="ECO:0000256" key="4">
    <source>
        <dbReference type="ARBA" id="ARBA00023125"/>
    </source>
</evidence>
<keyword evidence="3" id="KW-0731">Sigma factor</keyword>
<keyword evidence="4" id="KW-0238">DNA-binding</keyword>
<comment type="similarity">
    <text evidence="1">Belongs to the sigma-70 factor family. ECF subfamily.</text>
</comment>
<dbReference type="GO" id="GO:0016987">
    <property type="term" value="F:sigma factor activity"/>
    <property type="evidence" value="ECO:0007669"/>
    <property type="project" value="UniProtKB-KW"/>
</dbReference>
<dbReference type="InterPro" id="IPR013324">
    <property type="entry name" value="RNA_pol_sigma_r3/r4-like"/>
</dbReference>
<gene>
    <name evidence="8" type="ORF">H8790_10200</name>
</gene>
<keyword evidence="9" id="KW-1185">Reference proteome</keyword>
<evidence type="ECO:0000256" key="1">
    <source>
        <dbReference type="ARBA" id="ARBA00010641"/>
    </source>
</evidence>
<feature type="domain" description="RNA polymerase sigma-70 region 2" evidence="6">
    <location>
        <begin position="21"/>
        <end position="88"/>
    </location>
</feature>
<dbReference type="Proteomes" id="UP000515960">
    <property type="component" value="Chromosome"/>
</dbReference>
<dbReference type="Gene3D" id="1.10.1740.10">
    <property type="match status" value="1"/>
</dbReference>
<dbReference type="CDD" id="cd06171">
    <property type="entry name" value="Sigma70_r4"/>
    <property type="match status" value="1"/>
</dbReference>
<organism evidence="8 9">
    <name type="scientific">Oscillibacter hominis</name>
    <dbReference type="NCBI Taxonomy" id="2763056"/>
    <lineage>
        <taxon>Bacteria</taxon>
        <taxon>Bacillati</taxon>
        <taxon>Bacillota</taxon>
        <taxon>Clostridia</taxon>
        <taxon>Eubacteriales</taxon>
        <taxon>Oscillospiraceae</taxon>
        <taxon>Oscillibacter</taxon>
    </lineage>
</organism>
<dbReference type="Pfam" id="PF04542">
    <property type="entry name" value="Sigma70_r2"/>
    <property type="match status" value="1"/>
</dbReference>
<feature type="domain" description="RNA polymerase sigma factor 70 region 4 type 2" evidence="7">
    <location>
        <begin position="119"/>
        <end position="172"/>
    </location>
</feature>
<dbReference type="SUPFAM" id="SSF88659">
    <property type="entry name" value="Sigma3 and sigma4 domains of RNA polymerase sigma factors"/>
    <property type="match status" value="1"/>
</dbReference>
<proteinExistence type="inferred from homology"/>
<dbReference type="SUPFAM" id="SSF88946">
    <property type="entry name" value="Sigma2 domain of RNA polymerase sigma factors"/>
    <property type="match status" value="1"/>
</dbReference>
<dbReference type="PANTHER" id="PTHR43133:SF8">
    <property type="entry name" value="RNA POLYMERASE SIGMA FACTOR HI_1459-RELATED"/>
    <property type="match status" value="1"/>
</dbReference>
<dbReference type="PANTHER" id="PTHR43133">
    <property type="entry name" value="RNA POLYMERASE ECF-TYPE SIGMA FACTO"/>
    <property type="match status" value="1"/>
</dbReference>
<evidence type="ECO:0000259" key="7">
    <source>
        <dbReference type="Pfam" id="PF08281"/>
    </source>
</evidence>
<dbReference type="KEGG" id="ohi:H8790_10200"/>
<dbReference type="InterPro" id="IPR013249">
    <property type="entry name" value="RNA_pol_sigma70_r4_t2"/>
</dbReference>
<dbReference type="GO" id="GO:0003677">
    <property type="term" value="F:DNA binding"/>
    <property type="evidence" value="ECO:0007669"/>
    <property type="project" value="UniProtKB-KW"/>
</dbReference>
<dbReference type="InterPro" id="IPR007627">
    <property type="entry name" value="RNA_pol_sigma70_r2"/>
</dbReference>
<keyword evidence="5" id="KW-0804">Transcription</keyword>
<dbReference type="AlphaFoldDB" id="A0A7G9B2Q2"/>
<evidence type="ECO:0000256" key="5">
    <source>
        <dbReference type="ARBA" id="ARBA00023163"/>
    </source>
</evidence>
<dbReference type="InterPro" id="IPR036388">
    <property type="entry name" value="WH-like_DNA-bd_sf"/>
</dbReference>
<dbReference type="InterPro" id="IPR014284">
    <property type="entry name" value="RNA_pol_sigma-70_dom"/>
</dbReference>
<evidence type="ECO:0000313" key="9">
    <source>
        <dbReference type="Proteomes" id="UP000515960"/>
    </source>
</evidence>
<sequence>MTETELILAAQQGDDDAFESLVRLYEKKVYALALRMCGNPDDAAEVAQEAFLSAWQGLKFFRRESTFSTWLYRLTTNASIDLLRKQKRPALSLEDEELNIDLPDCAPTPEEALERSAVREEIERCLMSLSNDHRQVLVLREMHQLSYIEIADTLDVDVGTVKSRISRGRKHLRKVLLEHGNFFVPQPSKEIEKEGCK</sequence>
<dbReference type="Gene3D" id="1.10.10.10">
    <property type="entry name" value="Winged helix-like DNA-binding domain superfamily/Winged helix DNA-binding domain"/>
    <property type="match status" value="1"/>
</dbReference>
<dbReference type="InterPro" id="IPR013325">
    <property type="entry name" value="RNA_pol_sigma_r2"/>
</dbReference>
<dbReference type="EMBL" id="CP060490">
    <property type="protein sequence ID" value="QNL43833.1"/>
    <property type="molecule type" value="Genomic_DNA"/>
</dbReference>
<accession>A0A7G9B2Q2</accession>
<dbReference type="NCBIfam" id="TIGR02937">
    <property type="entry name" value="sigma70-ECF"/>
    <property type="match status" value="1"/>
</dbReference>
<dbReference type="Pfam" id="PF08281">
    <property type="entry name" value="Sigma70_r4_2"/>
    <property type="match status" value="1"/>
</dbReference>
<evidence type="ECO:0000256" key="2">
    <source>
        <dbReference type="ARBA" id="ARBA00023015"/>
    </source>
</evidence>
<keyword evidence="2" id="KW-0805">Transcription regulation</keyword>
<evidence type="ECO:0000259" key="6">
    <source>
        <dbReference type="Pfam" id="PF04542"/>
    </source>
</evidence>
<dbReference type="InterPro" id="IPR039425">
    <property type="entry name" value="RNA_pol_sigma-70-like"/>
</dbReference>
<name>A0A7G9B2Q2_9FIRM</name>
<protein>
    <submittedName>
        <fullName evidence="8">Sigma-70 family RNA polymerase sigma factor</fullName>
    </submittedName>
</protein>
<evidence type="ECO:0000313" key="8">
    <source>
        <dbReference type="EMBL" id="QNL43833.1"/>
    </source>
</evidence>
<dbReference type="RefSeq" id="WP_187332424.1">
    <property type="nucleotide sequence ID" value="NZ_CP060490.1"/>
</dbReference>
<reference evidence="8 9" key="1">
    <citation type="submission" date="2020-08" db="EMBL/GenBank/DDBJ databases">
        <authorList>
            <person name="Liu C."/>
            <person name="Sun Q."/>
        </authorList>
    </citation>
    <scope>NUCLEOTIDE SEQUENCE [LARGE SCALE GENOMIC DNA]</scope>
    <source>
        <strain evidence="8 9">NSJ-62</strain>
    </source>
</reference>